<keyword evidence="1" id="KW-0812">Transmembrane</keyword>
<name>A0A6N9Q565_9BACL</name>
<evidence type="ECO:0000313" key="3">
    <source>
        <dbReference type="Proteomes" id="UP000448943"/>
    </source>
</evidence>
<proteinExistence type="predicted"/>
<feature type="transmembrane region" description="Helical" evidence="1">
    <location>
        <begin position="50"/>
        <end position="69"/>
    </location>
</feature>
<feature type="transmembrane region" description="Helical" evidence="1">
    <location>
        <begin position="101"/>
        <end position="120"/>
    </location>
</feature>
<sequence>MTGENETVYEMDNEKLVELRKHQFILLNLTFLFILILFLVLSMLDITTKQFYFGSSILFAIQLFLYLKFGKTDVLIHTKKMKELHKYEKKKLGKEERKQRNLVIGLQFFAIVCFVMMGTITPSEKFFNLLTFSSVFYFFFVMMILVNIITFIRNRAFDRNKNLEGFTMKMFLINILFVFFIVSILVISSILLIRL</sequence>
<feature type="transmembrane region" description="Helical" evidence="1">
    <location>
        <begin position="24"/>
        <end position="44"/>
    </location>
</feature>
<protein>
    <submittedName>
        <fullName evidence="2">Uncharacterized protein</fullName>
    </submittedName>
</protein>
<organism evidence="2 3">
    <name type="scientific">Chengkuizengella marina</name>
    <dbReference type="NCBI Taxonomy" id="2507566"/>
    <lineage>
        <taxon>Bacteria</taxon>
        <taxon>Bacillati</taxon>
        <taxon>Bacillota</taxon>
        <taxon>Bacilli</taxon>
        <taxon>Bacillales</taxon>
        <taxon>Paenibacillaceae</taxon>
        <taxon>Chengkuizengella</taxon>
    </lineage>
</organism>
<evidence type="ECO:0000313" key="2">
    <source>
        <dbReference type="EMBL" id="NBI29910.1"/>
    </source>
</evidence>
<evidence type="ECO:0000256" key="1">
    <source>
        <dbReference type="SAM" id="Phobius"/>
    </source>
</evidence>
<reference evidence="2 3" key="1">
    <citation type="submission" date="2019-01" db="EMBL/GenBank/DDBJ databases">
        <title>Chengkuizengella sp. nov., isolated from deep-sea sediment of East Pacific Ocean.</title>
        <authorList>
            <person name="Yang J."/>
            <person name="Lai Q."/>
            <person name="Shao Z."/>
        </authorList>
    </citation>
    <scope>NUCLEOTIDE SEQUENCE [LARGE SCALE GENOMIC DNA]</scope>
    <source>
        <strain evidence="2 3">YPA3-1-1</strain>
    </source>
</reference>
<dbReference type="OrthoDB" id="9859531at2"/>
<accession>A0A6N9Q565</accession>
<dbReference type="AlphaFoldDB" id="A0A6N9Q565"/>
<dbReference type="EMBL" id="SIJB01000028">
    <property type="protein sequence ID" value="NBI29910.1"/>
    <property type="molecule type" value="Genomic_DNA"/>
</dbReference>
<keyword evidence="1" id="KW-1133">Transmembrane helix</keyword>
<keyword evidence="3" id="KW-1185">Reference proteome</keyword>
<dbReference type="Proteomes" id="UP000448943">
    <property type="component" value="Unassembled WGS sequence"/>
</dbReference>
<keyword evidence="1" id="KW-0472">Membrane</keyword>
<feature type="transmembrane region" description="Helical" evidence="1">
    <location>
        <begin position="171"/>
        <end position="193"/>
    </location>
</feature>
<gene>
    <name evidence="2" type="ORF">ERL59_13170</name>
</gene>
<feature type="transmembrane region" description="Helical" evidence="1">
    <location>
        <begin position="126"/>
        <end position="150"/>
    </location>
</feature>
<dbReference type="RefSeq" id="WP_160646717.1">
    <property type="nucleotide sequence ID" value="NZ_SIJB01000028.1"/>
</dbReference>
<comment type="caution">
    <text evidence="2">The sequence shown here is derived from an EMBL/GenBank/DDBJ whole genome shotgun (WGS) entry which is preliminary data.</text>
</comment>